<dbReference type="InterPro" id="IPR001054">
    <property type="entry name" value="A/G_cyclase"/>
</dbReference>
<evidence type="ECO:0000256" key="8">
    <source>
        <dbReference type="ARBA" id="ARBA00022840"/>
    </source>
</evidence>
<dbReference type="PANTHER" id="PTHR45627">
    <property type="entry name" value="ADENYLATE CYCLASE TYPE 1"/>
    <property type="match status" value="1"/>
</dbReference>
<dbReference type="GO" id="GO:0007193">
    <property type="term" value="P:adenylate cyclase-inhibiting G protein-coupled receptor signaling pathway"/>
    <property type="evidence" value="ECO:0007669"/>
    <property type="project" value="TreeGrafter"/>
</dbReference>
<dbReference type="GO" id="GO:0006171">
    <property type="term" value="P:cAMP biosynthetic process"/>
    <property type="evidence" value="ECO:0007669"/>
    <property type="project" value="UniProtKB-KW"/>
</dbReference>
<keyword evidence="9" id="KW-0460">Magnesium</keyword>
<dbReference type="InterPro" id="IPR029787">
    <property type="entry name" value="Nucleotide_cyclase"/>
</dbReference>
<dbReference type="GO" id="GO:0046872">
    <property type="term" value="F:metal ion binding"/>
    <property type="evidence" value="ECO:0007669"/>
    <property type="project" value="UniProtKB-KW"/>
</dbReference>
<dbReference type="InterPro" id="IPR018297">
    <property type="entry name" value="A/G_cyclase_CS"/>
</dbReference>
<evidence type="ECO:0000256" key="11">
    <source>
        <dbReference type="ARBA" id="ARBA00022998"/>
    </source>
</evidence>
<dbReference type="AlphaFoldDB" id="A0A131ZSR1"/>
<name>A0A131ZSR1_SARSC</name>
<dbReference type="EMBL" id="JXLN01000038">
    <property type="protein sequence ID" value="KPL95717.1"/>
    <property type="molecule type" value="Genomic_DNA"/>
</dbReference>
<evidence type="ECO:0000256" key="5">
    <source>
        <dbReference type="ARBA" id="ARBA00022692"/>
    </source>
</evidence>
<evidence type="ECO:0000256" key="12">
    <source>
        <dbReference type="ARBA" id="ARBA00023136"/>
    </source>
</evidence>
<gene>
    <name evidence="16" type="ORF">QR98_0001650</name>
</gene>
<evidence type="ECO:0000259" key="15">
    <source>
        <dbReference type="PROSITE" id="PS50125"/>
    </source>
</evidence>
<dbReference type="Gene3D" id="3.30.70.1230">
    <property type="entry name" value="Nucleotide cyclase"/>
    <property type="match status" value="1"/>
</dbReference>
<evidence type="ECO:0000313" key="17">
    <source>
        <dbReference type="Proteomes" id="UP000616769"/>
    </source>
</evidence>
<keyword evidence="6" id="KW-0479">Metal-binding</keyword>
<evidence type="ECO:0000313" key="16">
    <source>
        <dbReference type="EMBL" id="KPL95717.1"/>
    </source>
</evidence>
<evidence type="ECO:0000256" key="7">
    <source>
        <dbReference type="ARBA" id="ARBA00022741"/>
    </source>
</evidence>
<comment type="catalytic activity">
    <reaction evidence="1">
        <text>ATP = 3',5'-cyclic AMP + diphosphate</text>
        <dbReference type="Rhea" id="RHEA:15389"/>
        <dbReference type="ChEBI" id="CHEBI:30616"/>
        <dbReference type="ChEBI" id="CHEBI:33019"/>
        <dbReference type="ChEBI" id="CHEBI:58165"/>
        <dbReference type="EC" id="4.6.1.1"/>
    </reaction>
</comment>
<keyword evidence="11" id="KW-0115">cAMP biosynthesis</keyword>
<dbReference type="PANTHER" id="PTHR45627:SF12">
    <property type="entry name" value="ADENYLATE CYCLASE TYPE 2"/>
    <property type="match status" value="1"/>
</dbReference>
<evidence type="ECO:0000256" key="14">
    <source>
        <dbReference type="RuleBase" id="RU000405"/>
    </source>
</evidence>
<dbReference type="GO" id="GO:0004016">
    <property type="term" value="F:adenylate cyclase activity"/>
    <property type="evidence" value="ECO:0007669"/>
    <property type="project" value="UniProtKB-EC"/>
</dbReference>
<dbReference type="Pfam" id="PF00211">
    <property type="entry name" value="Guanylate_cyc"/>
    <property type="match status" value="1"/>
</dbReference>
<keyword evidence="5" id="KW-0812">Transmembrane</keyword>
<accession>A0A131ZSR1</accession>
<dbReference type="VEuPathDB" id="VectorBase:SSCA005418"/>
<comment type="subcellular location">
    <subcellularLocation>
        <location evidence="3">Membrane</location>
        <topology evidence="3">Multi-pass membrane protein</topology>
    </subcellularLocation>
</comment>
<keyword evidence="12" id="KW-0472">Membrane</keyword>
<proteinExistence type="inferred from homology"/>
<dbReference type="GO" id="GO:0007189">
    <property type="term" value="P:adenylate cyclase-activating G protein-coupled receptor signaling pathway"/>
    <property type="evidence" value="ECO:0007669"/>
    <property type="project" value="TreeGrafter"/>
</dbReference>
<evidence type="ECO:0000256" key="4">
    <source>
        <dbReference type="ARBA" id="ARBA00012201"/>
    </source>
</evidence>
<keyword evidence="7" id="KW-0547">Nucleotide-binding</keyword>
<dbReference type="EC" id="4.6.1.1" evidence="4"/>
<evidence type="ECO:0000256" key="1">
    <source>
        <dbReference type="ARBA" id="ARBA00001593"/>
    </source>
</evidence>
<dbReference type="SUPFAM" id="SSF55073">
    <property type="entry name" value="Nucleotide cyclase"/>
    <property type="match status" value="1"/>
</dbReference>
<evidence type="ECO:0000256" key="6">
    <source>
        <dbReference type="ARBA" id="ARBA00022723"/>
    </source>
</evidence>
<evidence type="ECO:0000256" key="2">
    <source>
        <dbReference type="ARBA" id="ARBA00001946"/>
    </source>
</evidence>
<comment type="caution">
    <text evidence="16">The sequence shown here is derived from an EMBL/GenBank/DDBJ whole genome shotgun (WGS) entry which is preliminary data.</text>
</comment>
<feature type="domain" description="Guanylate cyclase" evidence="15">
    <location>
        <begin position="1"/>
        <end position="73"/>
    </location>
</feature>
<evidence type="ECO:0000256" key="9">
    <source>
        <dbReference type="ARBA" id="ARBA00022842"/>
    </source>
</evidence>
<evidence type="ECO:0000256" key="13">
    <source>
        <dbReference type="ARBA" id="ARBA00023239"/>
    </source>
</evidence>
<dbReference type="GO" id="GO:0035556">
    <property type="term" value="P:intracellular signal transduction"/>
    <property type="evidence" value="ECO:0007669"/>
    <property type="project" value="InterPro"/>
</dbReference>
<dbReference type="PROSITE" id="PS00452">
    <property type="entry name" value="GUANYLATE_CYCLASE_1"/>
    <property type="match status" value="1"/>
</dbReference>
<protein>
    <recommendedName>
        <fullName evidence="4">adenylate cyclase</fullName>
        <ecNumber evidence="4">4.6.1.1</ecNumber>
    </recommendedName>
</protein>
<dbReference type="CDD" id="cd07302">
    <property type="entry name" value="CHD"/>
    <property type="match status" value="1"/>
</dbReference>
<organism evidence="16 17">
    <name type="scientific">Sarcoptes scabiei</name>
    <name type="common">Itch mite</name>
    <name type="synonym">Acarus scabiei</name>
    <dbReference type="NCBI Taxonomy" id="52283"/>
    <lineage>
        <taxon>Eukaryota</taxon>
        <taxon>Metazoa</taxon>
        <taxon>Ecdysozoa</taxon>
        <taxon>Arthropoda</taxon>
        <taxon>Chelicerata</taxon>
        <taxon>Arachnida</taxon>
        <taxon>Acari</taxon>
        <taxon>Acariformes</taxon>
        <taxon>Sarcoptiformes</taxon>
        <taxon>Astigmata</taxon>
        <taxon>Psoroptidia</taxon>
        <taxon>Sarcoptoidea</taxon>
        <taxon>Sarcoptidae</taxon>
        <taxon>Sarcoptinae</taxon>
        <taxon>Sarcoptes</taxon>
    </lineage>
</organism>
<dbReference type="GO" id="GO:0005886">
    <property type="term" value="C:plasma membrane"/>
    <property type="evidence" value="ECO:0007669"/>
    <property type="project" value="TreeGrafter"/>
</dbReference>
<dbReference type="PROSITE" id="PS50125">
    <property type="entry name" value="GUANYLATE_CYCLASE_2"/>
    <property type="match status" value="1"/>
</dbReference>
<dbReference type="Proteomes" id="UP000616769">
    <property type="component" value="Unassembled WGS sequence"/>
</dbReference>
<keyword evidence="13 14" id="KW-0456">Lyase</keyword>
<sequence>MRIKILGDCYYCVSGLPVSRPNHAINCVQMGLLMIQAIKIGVHSGNVLCGVIGLRKWQYDVWSDDVTLANHMESGGVPG</sequence>
<evidence type="ECO:0000256" key="3">
    <source>
        <dbReference type="ARBA" id="ARBA00004141"/>
    </source>
</evidence>
<keyword evidence="8" id="KW-0067">ATP-binding</keyword>
<dbReference type="GO" id="GO:0005524">
    <property type="term" value="F:ATP binding"/>
    <property type="evidence" value="ECO:0007669"/>
    <property type="project" value="UniProtKB-KW"/>
</dbReference>
<comment type="similarity">
    <text evidence="14">Belongs to the adenylyl cyclase class-4/guanylyl cyclase family.</text>
</comment>
<evidence type="ECO:0000256" key="10">
    <source>
        <dbReference type="ARBA" id="ARBA00022989"/>
    </source>
</evidence>
<comment type="cofactor">
    <cofactor evidence="2">
        <name>Mg(2+)</name>
        <dbReference type="ChEBI" id="CHEBI:18420"/>
    </cofactor>
</comment>
<keyword evidence="10" id="KW-1133">Transmembrane helix</keyword>
<reference evidence="16 17" key="1">
    <citation type="journal article" date="2015" name="Parasit. Vectors">
        <title>Draft genome of the scabies mite.</title>
        <authorList>
            <person name="Rider S.D.Jr."/>
            <person name="Morgan M.S."/>
            <person name="Arlian L.G."/>
        </authorList>
    </citation>
    <scope>NUCLEOTIDE SEQUENCE [LARGE SCALE GENOMIC DNA]</scope>
    <source>
        <strain evidence="16">Arlian Lab</strain>
    </source>
</reference>
<dbReference type="OrthoDB" id="10035433at2759"/>